<dbReference type="Pfam" id="PF11951">
    <property type="entry name" value="Fungal_trans_2"/>
    <property type="match status" value="1"/>
</dbReference>
<reference evidence="3 4" key="1">
    <citation type="submission" date="2015-01" db="EMBL/GenBank/DDBJ databases">
        <title>The Genome Sequence of Rhinocladiella mackenzie CBS 650.93.</title>
        <authorList>
            <consortium name="The Broad Institute Genomics Platform"/>
            <person name="Cuomo C."/>
            <person name="de Hoog S."/>
            <person name="Gorbushina A."/>
            <person name="Stielow B."/>
            <person name="Teixiera M."/>
            <person name="Abouelleil A."/>
            <person name="Chapman S.B."/>
            <person name="Priest M."/>
            <person name="Young S.K."/>
            <person name="Wortman J."/>
            <person name="Nusbaum C."/>
            <person name="Birren B."/>
        </authorList>
    </citation>
    <scope>NUCLEOTIDE SEQUENCE [LARGE SCALE GENOMIC DNA]</scope>
    <source>
        <strain evidence="3 4">CBS 650.93</strain>
    </source>
</reference>
<dbReference type="PANTHER" id="PTHR37534:SF2">
    <property type="entry name" value="N-ACETYLTRANSFERASE DOMAIN-CONTAINING PROTEIN"/>
    <property type="match status" value="1"/>
</dbReference>
<dbReference type="AlphaFoldDB" id="A0A0D2ICJ1"/>
<organism evidence="3 4">
    <name type="scientific">Rhinocladiella mackenziei CBS 650.93</name>
    <dbReference type="NCBI Taxonomy" id="1442369"/>
    <lineage>
        <taxon>Eukaryota</taxon>
        <taxon>Fungi</taxon>
        <taxon>Dikarya</taxon>
        <taxon>Ascomycota</taxon>
        <taxon>Pezizomycotina</taxon>
        <taxon>Eurotiomycetes</taxon>
        <taxon>Chaetothyriomycetidae</taxon>
        <taxon>Chaetothyriales</taxon>
        <taxon>Herpotrichiellaceae</taxon>
        <taxon>Rhinocladiella</taxon>
    </lineage>
</organism>
<dbReference type="HOGENOM" id="CLU_008719_0_1_1"/>
<dbReference type="OrthoDB" id="407832at2759"/>
<dbReference type="PANTHER" id="PTHR37534">
    <property type="entry name" value="TRANSCRIPTIONAL ACTIVATOR PROTEIN UGA3"/>
    <property type="match status" value="1"/>
</dbReference>
<dbReference type="InterPro" id="IPR021858">
    <property type="entry name" value="Fun_TF"/>
</dbReference>
<evidence type="ECO:0008006" key="5">
    <source>
        <dbReference type="Google" id="ProtNLM"/>
    </source>
</evidence>
<keyword evidence="4" id="KW-1185">Reference proteome</keyword>
<dbReference type="GO" id="GO:0005634">
    <property type="term" value="C:nucleus"/>
    <property type="evidence" value="ECO:0007669"/>
    <property type="project" value="UniProtKB-SubCell"/>
</dbReference>
<evidence type="ECO:0000313" key="4">
    <source>
        <dbReference type="Proteomes" id="UP000053617"/>
    </source>
</evidence>
<dbReference type="GO" id="GO:0000976">
    <property type="term" value="F:transcription cis-regulatory region binding"/>
    <property type="evidence" value="ECO:0007669"/>
    <property type="project" value="TreeGrafter"/>
</dbReference>
<accession>A0A0D2ICJ1</accession>
<dbReference type="GO" id="GO:0003700">
    <property type="term" value="F:DNA-binding transcription factor activity"/>
    <property type="evidence" value="ECO:0007669"/>
    <property type="project" value="TreeGrafter"/>
</dbReference>
<evidence type="ECO:0000313" key="3">
    <source>
        <dbReference type="EMBL" id="KIX03549.1"/>
    </source>
</evidence>
<dbReference type="GeneID" id="25295173"/>
<evidence type="ECO:0000256" key="2">
    <source>
        <dbReference type="ARBA" id="ARBA00023242"/>
    </source>
</evidence>
<dbReference type="EMBL" id="KN847479">
    <property type="protein sequence ID" value="KIX03549.1"/>
    <property type="molecule type" value="Genomic_DNA"/>
</dbReference>
<protein>
    <recommendedName>
        <fullName evidence="5">Zn(2)-C6 fungal-type domain-containing protein</fullName>
    </recommendedName>
</protein>
<comment type="subcellular location">
    <subcellularLocation>
        <location evidence="1">Nucleus</location>
    </subcellularLocation>
</comment>
<dbReference type="RefSeq" id="XP_013270685.1">
    <property type="nucleotide sequence ID" value="XM_013415231.1"/>
</dbReference>
<keyword evidence="2" id="KW-0539">Nucleus</keyword>
<sequence>MGLLPWPKQSAKILGEHLLAADTRLLLVTIAVGPDHNHQGDEGLPVCARCERGGRFCDHSTPLKIRAQKNVAGRNAPSTAHDRAGSPVHRFGEPWAELQNEEIAQYFEHYLKVLAPWYDLNDLDDSFTRLVGERALRNQLLLSAIIAFAAIHKSRTGFAASKPLAESHHANCLRLLIGLDEHDIATKDGTALAATCLLRSYEILAVEEEDPNRHLFGAFSLIPRMSSTLPTEPLLRAGLWNYLREDITFSLINERPLKIEVGQVDMNLYRDDDYANHITLLLARIVNAVFRDGQGLVEELRAAVLRWHSYLPFRPYQVVQQETFPKIRMIQDCHVAALHYYHVALILLDKKRKTAKSAYFESQARLICGLALSANSDAVMVNAYGPICFSAKWLTKDNDRRELVDRLLDSQKRTGWPVQPIITKLKRCWSGQDEDRRQ</sequence>
<dbReference type="GO" id="GO:0045944">
    <property type="term" value="P:positive regulation of transcription by RNA polymerase II"/>
    <property type="evidence" value="ECO:0007669"/>
    <property type="project" value="TreeGrafter"/>
</dbReference>
<proteinExistence type="predicted"/>
<dbReference type="STRING" id="1442369.A0A0D2ICJ1"/>
<name>A0A0D2ICJ1_9EURO</name>
<evidence type="ECO:0000256" key="1">
    <source>
        <dbReference type="ARBA" id="ARBA00004123"/>
    </source>
</evidence>
<dbReference type="Proteomes" id="UP000053617">
    <property type="component" value="Unassembled WGS sequence"/>
</dbReference>
<gene>
    <name evidence="3" type="ORF">Z518_07102</name>
</gene>